<dbReference type="PRINTS" id="PR00723">
    <property type="entry name" value="SUBTILISIN"/>
</dbReference>
<comment type="similarity">
    <text evidence="1 5">Belongs to the peptidase S8 family.</text>
</comment>
<dbReference type="Proteomes" id="UP000184488">
    <property type="component" value="Unassembled WGS sequence"/>
</dbReference>
<dbReference type="Pfam" id="PF00082">
    <property type="entry name" value="Peptidase_S8"/>
    <property type="match status" value="1"/>
</dbReference>
<organism evidence="8 9">
    <name type="scientific">Flavobacterium terrae</name>
    <dbReference type="NCBI Taxonomy" id="415425"/>
    <lineage>
        <taxon>Bacteria</taxon>
        <taxon>Pseudomonadati</taxon>
        <taxon>Bacteroidota</taxon>
        <taxon>Flavobacteriia</taxon>
        <taxon>Flavobacteriales</taxon>
        <taxon>Flavobacteriaceae</taxon>
        <taxon>Flavobacterium</taxon>
    </lineage>
</organism>
<keyword evidence="2 5" id="KW-0645">Protease</keyword>
<feature type="chain" id="PRO_5012183771" evidence="6">
    <location>
        <begin position="20"/>
        <end position="546"/>
    </location>
</feature>
<reference evidence="9" key="1">
    <citation type="submission" date="2016-11" db="EMBL/GenBank/DDBJ databases">
        <authorList>
            <person name="Varghese N."/>
            <person name="Submissions S."/>
        </authorList>
    </citation>
    <scope>NUCLEOTIDE SEQUENCE [LARGE SCALE GENOMIC DNA]</scope>
    <source>
        <strain evidence="9">DSM 18829</strain>
    </source>
</reference>
<proteinExistence type="inferred from homology"/>
<feature type="active site" description="Charge relay system" evidence="5">
    <location>
        <position position="75"/>
    </location>
</feature>
<dbReference type="GO" id="GO:0006508">
    <property type="term" value="P:proteolysis"/>
    <property type="evidence" value="ECO:0007669"/>
    <property type="project" value="UniProtKB-KW"/>
</dbReference>
<dbReference type="RefSeq" id="WP_073308636.1">
    <property type="nucleotide sequence ID" value="NZ_FQZI01000001.1"/>
</dbReference>
<protein>
    <submittedName>
        <fullName evidence="8">Subtilase family protein</fullName>
    </submittedName>
</protein>
<feature type="active site" description="Charge relay system" evidence="5">
    <location>
        <position position="467"/>
    </location>
</feature>
<keyword evidence="3 5" id="KW-0378">Hydrolase</keyword>
<dbReference type="PANTHER" id="PTHR43806:SF11">
    <property type="entry name" value="CEREVISIN-RELATED"/>
    <property type="match status" value="1"/>
</dbReference>
<evidence type="ECO:0000259" key="7">
    <source>
        <dbReference type="Pfam" id="PF00082"/>
    </source>
</evidence>
<evidence type="ECO:0000313" key="9">
    <source>
        <dbReference type="Proteomes" id="UP000184488"/>
    </source>
</evidence>
<dbReference type="AlphaFoldDB" id="A0A1M6BF34"/>
<dbReference type="Gene3D" id="3.40.50.200">
    <property type="entry name" value="Peptidase S8/S53 domain"/>
    <property type="match status" value="2"/>
</dbReference>
<dbReference type="STRING" id="415425.SAMN05444363_0718"/>
<dbReference type="InterPro" id="IPR015500">
    <property type="entry name" value="Peptidase_S8_subtilisin-rel"/>
</dbReference>
<keyword evidence="6" id="KW-0732">Signal</keyword>
<name>A0A1M6BF34_9FLAO</name>
<dbReference type="GO" id="GO:0004252">
    <property type="term" value="F:serine-type endopeptidase activity"/>
    <property type="evidence" value="ECO:0007669"/>
    <property type="project" value="UniProtKB-UniRule"/>
</dbReference>
<feature type="signal peptide" evidence="6">
    <location>
        <begin position="1"/>
        <end position="19"/>
    </location>
</feature>
<keyword evidence="9" id="KW-1185">Reference proteome</keyword>
<evidence type="ECO:0000256" key="4">
    <source>
        <dbReference type="ARBA" id="ARBA00022825"/>
    </source>
</evidence>
<dbReference type="InterPro" id="IPR036852">
    <property type="entry name" value="Peptidase_S8/S53_dom_sf"/>
</dbReference>
<keyword evidence="4 5" id="KW-0720">Serine protease</keyword>
<gene>
    <name evidence="8" type="ORF">SAMN05444363_0718</name>
</gene>
<dbReference type="PROSITE" id="PS51892">
    <property type="entry name" value="SUBTILASE"/>
    <property type="match status" value="1"/>
</dbReference>
<accession>A0A1M6BF34</accession>
<dbReference type="EMBL" id="FQZI01000001">
    <property type="protein sequence ID" value="SHI47287.1"/>
    <property type="molecule type" value="Genomic_DNA"/>
</dbReference>
<dbReference type="InterPro" id="IPR000209">
    <property type="entry name" value="Peptidase_S8/S53_dom"/>
</dbReference>
<sequence length="546" mass="62107">MKRIFLLFLVLNFSHYTFAQIKNVNKKFSKFYTYINHWQHLDIVQDTVPGVSLDKAYKKLIKKRKGNQVIVAVIDSQMDINHEDLKQAIWINKNEIPNNGIDDDNNGYIDDVNGWNFLGNKNGDNIIFTNTESDRIFKKFKSKYNLTTKKFNGNKSDSLTYSKALIEHEYDLSYIKSLEETSVFFQTTFPKAKKTILKFFPNGNYNLKKIDSLYQKYKLNDNADDETKQHIYFIRDVLKLNLSQEWFDNYEMCFKGQKENTYNPNYYDRKLIGDNDDDLNDKNYGNGNVSKYAKETWHATQVAGIIAANRENEIGIKGFGNQIKIMPITVFGFGYQNDKDVALAIRYAVDNGANVVNMSFYKTSSLHNDWVIDALKYGEQKGVLFVIAAGNDGIDSDKTLTYPNDYTELGKELCNNVVNVSGIGYTFPEFITSWTNYGKLSIDVFAPCEDLYTTDASFGYVTNSGTSLSAAITSGIAALICSHYPKLTPAQIKQILLDSSVKYDLDVQVPGEKEGTLRPFKELSKSGGVVNAYNALLMAEEISKKK</sequence>
<evidence type="ECO:0000313" key="8">
    <source>
        <dbReference type="EMBL" id="SHI47287.1"/>
    </source>
</evidence>
<dbReference type="OrthoDB" id="9798386at2"/>
<dbReference type="PANTHER" id="PTHR43806">
    <property type="entry name" value="PEPTIDASE S8"/>
    <property type="match status" value="1"/>
</dbReference>
<dbReference type="SUPFAM" id="SSF52743">
    <property type="entry name" value="Subtilisin-like"/>
    <property type="match status" value="1"/>
</dbReference>
<feature type="active site" description="Charge relay system" evidence="5">
    <location>
        <position position="298"/>
    </location>
</feature>
<dbReference type="InterPro" id="IPR050131">
    <property type="entry name" value="Peptidase_S8_subtilisin-like"/>
</dbReference>
<evidence type="ECO:0000256" key="6">
    <source>
        <dbReference type="SAM" id="SignalP"/>
    </source>
</evidence>
<evidence type="ECO:0000256" key="5">
    <source>
        <dbReference type="PROSITE-ProRule" id="PRU01240"/>
    </source>
</evidence>
<feature type="domain" description="Peptidase S8/S53" evidence="7">
    <location>
        <begin position="66"/>
        <end position="501"/>
    </location>
</feature>
<evidence type="ECO:0000256" key="2">
    <source>
        <dbReference type="ARBA" id="ARBA00022670"/>
    </source>
</evidence>
<evidence type="ECO:0000256" key="1">
    <source>
        <dbReference type="ARBA" id="ARBA00011073"/>
    </source>
</evidence>
<evidence type="ECO:0000256" key="3">
    <source>
        <dbReference type="ARBA" id="ARBA00022801"/>
    </source>
</evidence>